<evidence type="ECO:0000256" key="2">
    <source>
        <dbReference type="SAM" id="MobiDB-lite"/>
    </source>
</evidence>
<sequence>MSVMDRDIMDCFIEIKNLQDRLKDTELALEKSKIARTSENQHAEMLKKELASWRTSDGNKTELLGEYQKKFKILSDRVREREKEFQDYISRLKKYAQDCKIRAVEFEAKFHSEKDRCLHYVDEIERTKVELIAKEQHLLASRSDQLESGGKISHLKDQITDLERQIIDLKRDNRRDTSDKDSEIDRLKRSVVAHEEEIKSLSSENAKNLGRANEYERAVYEQKRKISELTDDLEKKKAYIDQVKQVFTKEVEKRVKIAVTTIENRSEKDSHKKDIVIKDLESQLEIIRGQIDDTFTQHLEDPSSERHPKIAFDGSITMSEKLGRVLANTITKDSHRKILESKLQTLETQCYAEAQKDMKRAVEAAIASATEREDELRSGYDEQIRQLNMTNTELKETLARLDERIEQQKAQSAEYETSIAQLRADKGSLSSRLSVISELQQSVAEAAFQNERLENDLKREKERYEDLSAKNGSLSAQLDQYKRDHAAGMKVLETERGKVHEFELKCQELEQSLETERKMRENESESSIFEIKSMKDRHVREKTKLENLIETIKEQLSHERESHSTVKTNLLRSEDQLDEVRRELTLKMDSVSQKAAKKERTLQEEHSKHVEESNSAILTLRTQLTERDSQISELETKIGELEAHLAQLETLISRKDAEIEERKLKITELDGIKGDLMTHRSELVELKEQLVTISNEKDQLSSDLRDKEDQIDSYKRSISSLEDNITSDRQEIGSLQKEIAIIQKDVASKKQSLSKTVASLQKETNLRRASEDEVRRLKSISVKVEKEASDLKFTSSETQRKMEENFSLELEEQTGLLRKQIAELELEKTELQQRHEEEMESEIEEMKRNVSVVIKRMLMTQRRRYEAELKELSTSVTSMNEQFRVVLKSTDDNGKKRMREELSEVDESEILESEH</sequence>
<dbReference type="Proteomes" id="UP001057375">
    <property type="component" value="Unassembled WGS sequence"/>
</dbReference>
<feature type="compositionally biased region" description="Acidic residues" evidence="2">
    <location>
        <begin position="903"/>
        <end position="915"/>
    </location>
</feature>
<accession>A0ABQ5KTI0</accession>
<feature type="region of interest" description="Disordered" evidence="2">
    <location>
        <begin position="888"/>
        <end position="915"/>
    </location>
</feature>
<dbReference type="EMBL" id="BQXS01011061">
    <property type="protein sequence ID" value="GKT35764.1"/>
    <property type="molecule type" value="Genomic_DNA"/>
</dbReference>
<reference evidence="3" key="1">
    <citation type="submission" date="2022-03" db="EMBL/GenBank/DDBJ databases">
        <title>Draft genome sequence of Aduncisulcus paluster, a free-living microaerophilic Fornicata.</title>
        <authorList>
            <person name="Yuyama I."/>
            <person name="Kume K."/>
            <person name="Tamura T."/>
            <person name="Inagaki Y."/>
            <person name="Hashimoto T."/>
        </authorList>
    </citation>
    <scope>NUCLEOTIDE SEQUENCE</scope>
    <source>
        <strain evidence="3">NY0171</strain>
    </source>
</reference>
<name>A0ABQ5KTI0_9EUKA</name>
<keyword evidence="1" id="KW-0175">Coiled coil</keyword>
<feature type="compositionally biased region" description="Basic and acidic residues" evidence="2">
    <location>
        <begin position="889"/>
        <end position="902"/>
    </location>
</feature>
<evidence type="ECO:0000256" key="1">
    <source>
        <dbReference type="SAM" id="Coils"/>
    </source>
</evidence>
<comment type="caution">
    <text evidence="3">The sequence shown here is derived from an EMBL/GenBank/DDBJ whole genome shotgun (WGS) entry which is preliminary data.</text>
</comment>
<dbReference type="Gene3D" id="1.10.287.1490">
    <property type="match status" value="1"/>
</dbReference>
<organism evidence="3 4">
    <name type="scientific">Aduncisulcus paluster</name>
    <dbReference type="NCBI Taxonomy" id="2918883"/>
    <lineage>
        <taxon>Eukaryota</taxon>
        <taxon>Metamonada</taxon>
        <taxon>Carpediemonas-like organisms</taxon>
        <taxon>Aduncisulcus</taxon>
    </lineage>
</organism>
<feature type="coiled-coil region" evidence="1">
    <location>
        <begin position="807"/>
        <end position="882"/>
    </location>
</feature>
<feature type="coiled-coil region" evidence="1">
    <location>
        <begin position="152"/>
        <end position="232"/>
    </location>
</feature>
<feature type="coiled-coil region" evidence="1">
    <location>
        <begin position="631"/>
        <end position="738"/>
    </location>
</feature>
<keyword evidence="4" id="KW-1185">Reference proteome</keyword>
<proteinExistence type="predicted"/>
<protein>
    <submittedName>
        <fullName evidence="3">Uncharacterized protein</fullName>
    </submittedName>
</protein>
<feature type="region of interest" description="Disordered" evidence="2">
    <location>
        <begin position="591"/>
        <end position="614"/>
    </location>
</feature>
<evidence type="ECO:0000313" key="4">
    <source>
        <dbReference type="Proteomes" id="UP001057375"/>
    </source>
</evidence>
<gene>
    <name evidence="3" type="ORF">ADUPG1_008856</name>
</gene>
<feature type="compositionally biased region" description="Basic and acidic residues" evidence="2">
    <location>
        <begin position="596"/>
        <end position="612"/>
    </location>
</feature>
<evidence type="ECO:0000313" key="3">
    <source>
        <dbReference type="EMBL" id="GKT35764.1"/>
    </source>
</evidence>